<dbReference type="PRINTS" id="PR00260">
    <property type="entry name" value="CHEMTRNSDUCR"/>
</dbReference>
<feature type="domain" description="HAMP" evidence="11">
    <location>
        <begin position="213"/>
        <end position="266"/>
    </location>
</feature>
<feature type="transmembrane region" description="Helical" evidence="9">
    <location>
        <begin position="12"/>
        <end position="34"/>
    </location>
</feature>
<sequence>MSLSRLTLRVRLTLVILLSTISVILAIAFGLVNLRMQMMEDRRTMIDAALDQAVAIGRSAMAKAGGPTSEAGRKAFLDVMAAARFGDARDLSYIFVHSLEGVTLVHVDPKKIGVNRLRDSGPADAALIREQIELVSGPEGRGVLYYTQVKPGQTQPLPKMSLLRKIDDLGILVGTGIYIDDVDAVFWSRTAWAAAFLAVLLGLMIALCFAIGRSITAPMAALRVSMDNLAKGDTSIVIAGQDCNTEIGAFARALEKFRSDAIERQNELAREKELDQKRVARAQHVDQLAERFDADVTSLLGAVEGKVQEFLGASRSLEASAEQSNERIATVASASEQSSVNVRAAAAATEQLSASITEIGGQVKTSSAMTSNALQRAHKTNEQIAGLAAATARIGEVVELISGIAAQTNLLALNATIEAARAGEAGRGFAVVASEVKALASQTAKATEEISSQISAIQSETDSAVAAIADITKVIEDVDHVSMSIAESTGQQALATQEIARSSTEAAHGAGEVTQNVCAVADAVQRTLQTSAELGEGASMLQQEAAKLKKSVQDFLSGVRAA</sequence>
<dbReference type="SMART" id="SM00304">
    <property type="entry name" value="HAMP"/>
    <property type="match status" value="1"/>
</dbReference>
<evidence type="ECO:0000256" key="1">
    <source>
        <dbReference type="ARBA" id="ARBA00004651"/>
    </source>
</evidence>
<dbReference type="GO" id="GO:0004888">
    <property type="term" value="F:transmembrane signaling receptor activity"/>
    <property type="evidence" value="ECO:0007669"/>
    <property type="project" value="InterPro"/>
</dbReference>
<dbReference type="SMART" id="SM01049">
    <property type="entry name" value="Cache_2"/>
    <property type="match status" value="1"/>
</dbReference>
<evidence type="ECO:0000256" key="5">
    <source>
        <dbReference type="ARBA" id="ARBA00023136"/>
    </source>
</evidence>
<keyword evidence="13" id="KW-1185">Reference proteome</keyword>
<evidence type="ECO:0000313" key="13">
    <source>
        <dbReference type="Proteomes" id="UP000198418"/>
    </source>
</evidence>
<dbReference type="PROSITE" id="PS50885">
    <property type="entry name" value="HAMP"/>
    <property type="match status" value="1"/>
</dbReference>
<dbReference type="GO" id="GO:0007165">
    <property type="term" value="P:signal transduction"/>
    <property type="evidence" value="ECO:0007669"/>
    <property type="project" value="UniProtKB-KW"/>
</dbReference>
<name>A0A212QMC7_RHOAC</name>
<keyword evidence="3 9" id="KW-0812">Transmembrane</keyword>
<keyword evidence="4 9" id="KW-1133">Transmembrane helix</keyword>
<proteinExistence type="inferred from homology"/>
<dbReference type="Gene3D" id="1.10.287.950">
    <property type="entry name" value="Methyl-accepting chemotaxis protein"/>
    <property type="match status" value="1"/>
</dbReference>
<keyword evidence="6 8" id="KW-0807">Transducer</keyword>
<dbReference type="InterPro" id="IPR003660">
    <property type="entry name" value="HAMP_dom"/>
</dbReference>
<feature type="domain" description="Methyl-accepting transducer" evidence="10">
    <location>
        <begin position="299"/>
        <end position="535"/>
    </location>
</feature>
<dbReference type="OrthoDB" id="8482111at2"/>
<evidence type="ECO:0000259" key="10">
    <source>
        <dbReference type="PROSITE" id="PS50111"/>
    </source>
</evidence>
<reference evidence="13" key="1">
    <citation type="submission" date="2017-06" db="EMBL/GenBank/DDBJ databases">
        <authorList>
            <person name="Varghese N."/>
            <person name="Submissions S."/>
        </authorList>
    </citation>
    <scope>NUCLEOTIDE SEQUENCE [LARGE SCALE GENOMIC DNA]</scope>
    <source>
        <strain evidence="13">DSM 137</strain>
    </source>
</reference>
<dbReference type="SUPFAM" id="SSF58104">
    <property type="entry name" value="Methyl-accepting chemotaxis protein (MCP) signaling domain"/>
    <property type="match status" value="1"/>
</dbReference>
<dbReference type="Pfam" id="PF00015">
    <property type="entry name" value="MCPsignal"/>
    <property type="match status" value="1"/>
</dbReference>
<dbReference type="InterPro" id="IPR004090">
    <property type="entry name" value="Chemotax_Me-accpt_rcpt"/>
</dbReference>
<evidence type="ECO:0000256" key="2">
    <source>
        <dbReference type="ARBA" id="ARBA00022475"/>
    </source>
</evidence>
<dbReference type="GO" id="GO:0005886">
    <property type="term" value="C:plasma membrane"/>
    <property type="evidence" value="ECO:0007669"/>
    <property type="project" value="UniProtKB-SubCell"/>
</dbReference>
<comment type="subcellular location">
    <subcellularLocation>
        <location evidence="1">Cell membrane</location>
        <topology evidence="1">Multi-pass membrane protein</topology>
    </subcellularLocation>
</comment>
<dbReference type="Gene3D" id="6.10.340.10">
    <property type="match status" value="1"/>
</dbReference>
<keyword evidence="5 9" id="KW-0472">Membrane</keyword>
<dbReference type="AlphaFoldDB" id="A0A212QMC7"/>
<evidence type="ECO:0000313" key="12">
    <source>
        <dbReference type="EMBL" id="SNB60550.1"/>
    </source>
</evidence>
<keyword evidence="2" id="KW-1003">Cell membrane</keyword>
<evidence type="ECO:0000259" key="11">
    <source>
        <dbReference type="PROSITE" id="PS50885"/>
    </source>
</evidence>
<dbReference type="InterPro" id="IPR033480">
    <property type="entry name" value="sCache_2"/>
</dbReference>
<organism evidence="12 13">
    <name type="scientific">Rhodoblastus acidophilus</name>
    <name type="common">Rhodopseudomonas acidophila</name>
    <dbReference type="NCBI Taxonomy" id="1074"/>
    <lineage>
        <taxon>Bacteria</taxon>
        <taxon>Pseudomonadati</taxon>
        <taxon>Pseudomonadota</taxon>
        <taxon>Alphaproteobacteria</taxon>
        <taxon>Hyphomicrobiales</taxon>
        <taxon>Rhodoblastaceae</taxon>
        <taxon>Rhodoblastus</taxon>
    </lineage>
</organism>
<protein>
    <submittedName>
        <fullName evidence="12">Methyl-accepting chemotaxis sensory transducer with Cache sensor</fullName>
    </submittedName>
</protein>
<evidence type="ECO:0000256" key="6">
    <source>
        <dbReference type="ARBA" id="ARBA00023224"/>
    </source>
</evidence>
<dbReference type="SMART" id="SM00283">
    <property type="entry name" value="MA"/>
    <property type="match status" value="1"/>
</dbReference>
<dbReference type="PROSITE" id="PS50111">
    <property type="entry name" value="CHEMOTAXIS_TRANSDUC_2"/>
    <property type="match status" value="1"/>
</dbReference>
<dbReference type="Pfam" id="PF17200">
    <property type="entry name" value="sCache_2"/>
    <property type="match status" value="1"/>
</dbReference>
<dbReference type="EMBL" id="FYDG01000001">
    <property type="protein sequence ID" value="SNB60550.1"/>
    <property type="molecule type" value="Genomic_DNA"/>
</dbReference>
<evidence type="ECO:0000256" key="9">
    <source>
        <dbReference type="SAM" id="Phobius"/>
    </source>
</evidence>
<comment type="similarity">
    <text evidence="7">Belongs to the methyl-accepting chemotaxis (MCP) protein family.</text>
</comment>
<dbReference type="PANTHER" id="PTHR32089">
    <property type="entry name" value="METHYL-ACCEPTING CHEMOTAXIS PROTEIN MCPB"/>
    <property type="match status" value="1"/>
</dbReference>
<evidence type="ECO:0000256" key="4">
    <source>
        <dbReference type="ARBA" id="ARBA00022989"/>
    </source>
</evidence>
<dbReference type="Proteomes" id="UP000198418">
    <property type="component" value="Unassembled WGS sequence"/>
</dbReference>
<accession>A0A212QMC7</accession>
<dbReference type="GO" id="GO:0006935">
    <property type="term" value="P:chemotaxis"/>
    <property type="evidence" value="ECO:0007669"/>
    <property type="project" value="InterPro"/>
</dbReference>
<gene>
    <name evidence="12" type="ORF">SAMN06265338_101846</name>
</gene>
<dbReference type="Gene3D" id="3.30.450.20">
    <property type="entry name" value="PAS domain"/>
    <property type="match status" value="1"/>
</dbReference>
<dbReference type="InterPro" id="IPR004089">
    <property type="entry name" value="MCPsignal_dom"/>
</dbReference>
<feature type="transmembrane region" description="Helical" evidence="9">
    <location>
        <begin position="191"/>
        <end position="212"/>
    </location>
</feature>
<dbReference type="PANTHER" id="PTHR32089:SF112">
    <property type="entry name" value="LYSOZYME-LIKE PROTEIN-RELATED"/>
    <property type="match status" value="1"/>
</dbReference>
<evidence type="ECO:0000256" key="8">
    <source>
        <dbReference type="PROSITE-ProRule" id="PRU00284"/>
    </source>
</evidence>
<evidence type="ECO:0000256" key="7">
    <source>
        <dbReference type="ARBA" id="ARBA00029447"/>
    </source>
</evidence>
<evidence type="ECO:0000256" key="3">
    <source>
        <dbReference type="ARBA" id="ARBA00022692"/>
    </source>
</evidence>
<dbReference type="RefSeq" id="WP_088519267.1">
    <property type="nucleotide sequence ID" value="NZ_FYDG01000001.1"/>
</dbReference>